<feature type="coiled-coil region" evidence="3">
    <location>
        <begin position="193"/>
        <end position="227"/>
    </location>
</feature>
<name>A0ABR3Y8T6_9PEZI</name>
<dbReference type="InterPro" id="IPR027417">
    <property type="entry name" value="P-loop_NTPase"/>
</dbReference>
<dbReference type="InterPro" id="IPR056884">
    <property type="entry name" value="NPHP3-like_N"/>
</dbReference>
<organism evidence="5 6">
    <name type="scientific">Diaporthe australafricana</name>
    <dbReference type="NCBI Taxonomy" id="127596"/>
    <lineage>
        <taxon>Eukaryota</taxon>
        <taxon>Fungi</taxon>
        <taxon>Dikarya</taxon>
        <taxon>Ascomycota</taxon>
        <taxon>Pezizomycotina</taxon>
        <taxon>Sordariomycetes</taxon>
        <taxon>Sordariomycetidae</taxon>
        <taxon>Diaporthales</taxon>
        <taxon>Diaporthaceae</taxon>
        <taxon>Diaporthe</taxon>
    </lineage>
</organism>
<feature type="domain" description="Nephrocystin 3-like N-terminal" evidence="4">
    <location>
        <begin position="271"/>
        <end position="446"/>
    </location>
</feature>
<dbReference type="SUPFAM" id="SSF48403">
    <property type="entry name" value="Ankyrin repeat"/>
    <property type="match status" value="1"/>
</dbReference>
<dbReference type="PANTHER" id="PTHR10039">
    <property type="entry name" value="AMELOGENIN"/>
    <property type="match status" value="1"/>
</dbReference>
<proteinExistence type="predicted"/>
<dbReference type="PROSITE" id="PS50297">
    <property type="entry name" value="ANK_REP_REGION"/>
    <property type="match status" value="1"/>
</dbReference>
<dbReference type="Pfam" id="PF12796">
    <property type="entry name" value="Ank_2"/>
    <property type="match status" value="1"/>
</dbReference>
<sequence length="1500" mass="169471">MSELSPQWSRVISELHNDPRSSLKDHRNLLQDATLGVAVHELNQLESQHARKSAGWKALQKMKPLLNVLDGFAVFAGNIASLDPHGIASIVIGSFRIVIQLASGCMSEFEKISSSFGYIHNELGRLLAHEKRFEAQPSKRLNNALYEVFKAYWAFFEDVYLLLYSVKHHRPKGLGSHFKAFITGHVAEVGSHIDGFKELCDTANKEIQLASEQRRDHEIAMLQEENEKILTHTSALQNNYFQEQCRQFKAWIAPFDMNEKMKTLLKQRTLGTGSWIVEDKSFISWLDGKSSIGVKTRSVLWLTAGPGFGKSSLAAFLADHLRRTVTTGVAYFSVDTTSNEKETSIVPALLRTVLDQLFADDPVTNEPHFEIRQSTIRNAGAFRLTDIGPYLSVLKETVREQSKPTTIIIDALDQCPQDQTNQYQLEELLSAITSLPSACKILLMSRPHPWFEDEMGDVMAKLPCPKYLTKDDIKHDISAYVLGALDKVTKDKRCKWNDDFRDELEGQIIKHSEGMFKWTELVVKDLSTLKAMDEIDTARATLEGVPHDLEEIYQRALEDIAKVEDDEEKRQVSRILQWVLRNYRQQLRVKELSAALAIKADGPSSDVRDLLDRHLSDLVYVDFETDIIRMTHHTATEFLTASPRYQCADGFQLVPDQLAEIDLDILLVCLSFWNDPDRQFLDATPVGDEAEELFEEVLRGYDATEYSCIGLVHHLSQVAEAQLFPEELESALGCFFRLDQHQNLLRWLQMFCYLRFPNRRGANEAYSAIFEALRDADPAVHRPLQSLLDDKYSDIMSHLGFSDGGRFLRWQQILEIPIPPCFSATLLASFFNFRGALKSLIAEGETLHYGRVTRPSAVFWAAFGDATESMALLLSKDYIDHFPLFRRPTDIYATRPSPLLEAVRLRENMESRPGIYPTAIMLLDHGCRTSDGFEIALLSSAPDSLGARELAERVLNFPHAFTLPEDSLGGIINYAVFAGQQKALGNLAAIHPSLKDDTAKITGKNPKLQESQDFKFLVPMLAAVSGRYERWISAVQLAGLNNDSRSIRLLCPSDIDPRHLANILNRAGINDWTPMHCAAQRGLEVFRQKKSGYSEWVTTAATTQAEDHGVNALLELSSDLGLADQAGDLPIHLAALQREIEVSNEKKARRGEWVTKVKTIQAGDHGINALLELSSDPGLADKAGNLPIHLAAYHGCEATVLRLSQCDHEWDRPNNEGKTPLAIALQLHHLEVAKTLLREGASLDKVSSDICRQFTILPEDASHEVKIEAQRPSWLFYAACIRSYTRRQNRPAFPLPIVARILRECEIFEIVEVERHDDYVFEQRTPGILSSRPVERLVIEARSGLGEWAWLRADKVEGSGSGRVVPWLDRRLFHRGKWGHADDTATFSDDSNAPDRAALWSLRPGDRVALVPVGIYPAWCVAMKHARIRLFMSGIRDCFSNQDRERIWKPQRMKRTVPPNYKQLQFFKNYGKDARGIAGIPFRHTDDCSSRTTKLPLRKV</sequence>
<dbReference type="PANTHER" id="PTHR10039:SF17">
    <property type="entry name" value="FUNGAL STAND N-TERMINAL GOODBYE DOMAIN-CONTAINING PROTEIN-RELATED"/>
    <property type="match status" value="1"/>
</dbReference>
<evidence type="ECO:0000256" key="3">
    <source>
        <dbReference type="SAM" id="Coils"/>
    </source>
</evidence>
<dbReference type="SMART" id="SM00248">
    <property type="entry name" value="ANK"/>
    <property type="match status" value="3"/>
</dbReference>
<dbReference type="Gene3D" id="3.40.50.300">
    <property type="entry name" value="P-loop containing nucleotide triphosphate hydrolases"/>
    <property type="match status" value="1"/>
</dbReference>
<dbReference type="InterPro" id="IPR036770">
    <property type="entry name" value="Ankyrin_rpt-contain_sf"/>
</dbReference>
<evidence type="ECO:0000313" key="6">
    <source>
        <dbReference type="Proteomes" id="UP001583177"/>
    </source>
</evidence>
<comment type="caution">
    <text evidence="5">The sequence shown here is derived from an EMBL/GenBank/DDBJ whole genome shotgun (WGS) entry which is preliminary data.</text>
</comment>
<reference evidence="5 6" key="1">
    <citation type="journal article" date="2024" name="IMA Fungus">
        <title>IMA Genome - F19 : A genome assembly and annotation guide to empower mycologists, including annotated draft genome sequences of Ceratocystis pirilliformis, Diaporthe australafricana, Fusarium ophioides, Paecilomyces lecythidis, and Sporothrix stenoceras.</title>
        <authorList>
            <person name="Aylward J."/>
            <person name="Wilson A.M."/>
            <person name="Visagie C.M."/>
            <person name="Spraker J."/>
            <person name="Barnes I."/>
            <person name="Buitendag C."/>
            <person name="Ceriani C."/>
            <person name="Del Mar Angel L."/>
            <person name="du Plessis D."/>
            <person name="Fuchs T."/>
            <person name="Gasser K."/>
            <person name="Kramer D."/>
            <person name="Li W."/>
            <person name="Munsamy K."/>
            <person name="Piso A."/>
            <person name="Price J.L."/>
            <person name="Sonnekus B."/>
            <person name="Thomas C."/>
            <person name="van der Nest A."/>
            <person name="van Dijk A."/>
            <person name="van Heerden A."/>
            <person name="van Vuuren N."/>
            <person name="Yilmaz N."/>
            <person name="Duong T.A."/>
            <person name="van der Merwe N.A."/>
            <person name="Wingfield M.J."/>
            <person name="Wingfield B.D."/>
        </authorList>
    </citation>
    <scope>NUCLEOTIDE SEQUENCE [LARGE SCALE GENOMIC DNA]</scope>
    <source>
        <strain evidence="5 6">CMW 18300</strain>
    </source>
</reference>
<evidence type="ECO:0000313" key="5">
    <source>
        <dbReference type="EMBL" id="KAL1884089.1"/>
    </source>
</evidence>
<feature type="repeat" description="ANK" evidence="2">
    <location>
        <begin position="1216"/>
        <end position="1248"/>
    </location>
</feature>
<dbReference type="Proteomes" id="UP001583177">
    <property type="component" value="Unassembled WGS sequence"/>
</dbReference>
<accession>A0ABR3Y8T6</accession>
<dbReference type="PROSITE" id="PS50088">
    <property type="entry name" value="ANK_REPEAT"/>
    <property type="match status" value="1"/>
</dbReference>
<dbReference type="EMBL" id="JAWRVE010000001">
    <property type="protein sequence ID" value="KAL1884089.1"/>
    <property type="molecule type" value="Genomic_DNA"/>
</dbReference>
<evidence type="ECO:0000256" key="1">
    <source>
        <dbReference type="ARBA" id="ARBA00022737"/>
    </source>
</evidence>
<evidence type="ECO:0000259" key="4">
    <source>
        <dbReference type="Pfam" id="PF24883"/>
    </source>
</evidence>
<dbReference type="SUPFAM" id="SSF52540">
    <property type="entry name" value="P-loop containing nucleoside triphosphate hydrolases"/>
    <property type="match status" value="1"/>
</dbReference>
<dbReference type="Gene3D" id="1.25.40.20">
    <property type="entry name" value="Ankyrin repeat-containing domain"/>
    <property type="match status" value="1"/>
</dbReference>
<keyword evidence="6" id="KW-1185">Reference proteome</keyword>
<evidence type="ECO:0000256" key="2">
    <source>
        <dbReference type="PROSITE-ProRule" id="PRU00023"/>
    </source>
</evidence>
<protein>
    <recommendedName>
        <fullName evidence="4">Nephrocystin 3-like N-terminal domain-containing protein</fullName>
    </recommendedName>
</protein>
<gene>
    <name evidence="5" type="ORF">Daus18300_000200</name>
</gene>
<keyword evidence="3" id="KW-0175">Coiled coil</keyword>
<dbReference type="InterPro" id="IPR002110">
    <property type="entry name" value="Ankyrin_rpt"/>
</dbReference>
<dbReference type="Pfam" id="PF24883">
    <property type="entry name" value="NPHP3_N"/>
    <property type="match status" value="1"/>
</dbReference>
<keyword evidence="1" id="KW-0677">Repeat</keyword>
<keyword evidence="2" id="KW-0040">ANK repeat</keyword>